<dbReference type="FunFam" id="3.90.190.10:FF:000157">
    <property type="entry name" value="Protein-tyrosine phosphatase"/>
    <property type="match status" value="1"/>
</dbReference>
<dbReference type="SMART" id="SM00195">
    <property type="entry name" value="DSPc"/>
    <property type="match status" value="1"/>
</dbReference>
<dbReference type="InterPro" id="IPR029021">
    <property type="entry name" value="Prot-tyrosine_phosphatase-like"/>
</dbReference>
<keyword evidence="5" id="KW-1185">Reference proteome</keyword>
<dbReference type="InterPro" id="IPR050561">
    <property type="entry name" value="PTP"/>
</dbReference>
<dbReference type="Pfam" id="PF22785">
    <property type="entry name" value="Tc-R-P"/>
    <property type="match status" value="1"/>
</dbReference>
<comment type="caution">
    <text evidence="4">The sequence shown here is derived from an EMBL/GenBank/DDBJ whole genome shotgun (WGS) entry which is preliminary data.</text>
</comment>
<name>E1JS91_SOLFR</name>
<dbReference type="PROSITE" id="PS00383">
    <property type="entry name" value="TYR_PHOSPHATASE_1"/>
    <property type="match status" value="1"/>
</dbReference>
<gene>
    <name evidence="4" type="ORF">DesfrDRAFT_0490</name>
</gene>
<feature type="domain" description="Tyrosine-protein phosphatase" evidence="2">
    <location>
        <begin position="10"/>
        <end position="154"/>
    </location>
</feature>
<dbReference type="OrthoDB" id="9806482at2"/>
<protein>
    <submittedName>
        <fullName evidence="4">Dual specificity protein phosphatase</fullName>
    </submittedName>
</protein>
<feature type="domain" description="Tyrosine specific protein phosphatases" evidence="3">
    <location>
        <begin position="93"/>
        <end position="133"/>
    </location>
</feature>
<reference evidence="4 5" key="1">
    <citation type="submission" date="2010-08" db="EMBL/GenBank/DDBJ databases">
        <title>The draft genome of Desulfovibrio fructosovorans JJ.</title>
        <authorList>
            <consortium name="US DOE Joint Genome Institute (JGI-PGF)"/>
            <person name="Lucas S."/>
            <person name="Copeland A."/>
            <person name="Lapidus A."/>
            <person name="Cheng J.-F."/>
            <person name="Bruce D."/>
            <person name="Goodwin L."/>
            <person name="Pitluck S."/>
            <person name="Land M.L."/>
            <person name="Hauser L."/>
            <person name="Chang Y.-J."/>
            <person name="Jeffries C."/>
            <person name="Wall J.D."/>
            <person name="Stahl D.A."/>
            <person name="Arkin A.P."/>
            <person name="Dehal P."/>
            <person name="Stolyar S.M."/>
            <person name="Hazen T.C."/>
            <person name="Woyke T.J."/>
        </authorList>
    </citation>
    <scope>NUCLEOTIDE SEQUENCE [LARGE SCALE GENOMIC DNA]</scope>
    <source>
        <strain evidence="4 5">JJ</strain>
    </source>
</reference>
<keyword evidence="1" id="KW-0378">Hydrolase</keyword>
<dbReference type="GO" id="GO:0016787">
    <property type="term" value="F:hydrolase activity"/>
    <property type="evidence" value="ECO:0007669"/>
    <property type="project" value="UniProtKB-KW"/>
</dbReference>
<evidence type="ECO:0000313" key="5">
    <source>
        <dbReference type="Proteomes" id="UP000006250"/>
    </source>
</evidence>
<dbReference type="STRING" id="596151.DesfrDRAFT_0490"/>
<evidence type="ECO:0000256" key="1">
    <source>
        <dbReference type="ARBA" id="ARBA00022801"/>
    </source>
</evidence>
<proteinExistence type="predicted"/>
<dbReference type="InterPro" id="IPR020422">
    <property type="entry name" value="TYR_PHOSPHATASE_DUAL_dom"/>
</dbReference>
<accession>E1JS91</accession>
<evidence type="ECO:0000313" key="4">
    <source>
        <dbReference type="EMBL" id="EFL52860.1"/>
    </source>
</evidence>
<evidence type="ECO:0000259" key="2">
    <source>
        <dbReference type="PROSITE" id="PS50054"/>
    </source>
</evidence>
<dbReference type="EMBL" id="AECZ01000002">
    <property type="protein sequence ID" value="EFL52860.1"/>
    <property type="molecule type" value="Genomic_DNA"/>
</dbReference>
<evidence type="ECO:0000259" key="3">
    <source>
        <dbReference type="PROSITE" id="PS50056"/>
    </source>
</evidence>
<organism evidence="4 5">
    <name type="scientific">Solidesulfovibrio fructosivorans JJ]</name>
    <dbReference type="NCBI Taxonomy" id="596151"/>
    <lineage>
        <taxon>Bacteria</taxon>
        <taxon>Pseudomonadati</taxon>
        <taxon>Thermodesulfobacteriota</taxon>
        <taxon>Desulfovibrionia</taxon>
        <taxon>Desulfovibrionales</taxon>
        <taxon>Desulfovibrionaceae</taxon>
        <taxon>Solidesulfovibrio</taxon>
    </lineage>
</organism>
<dbReference type="AlphaFoldDB" id="E1JS91"/>
<dbReference type="InterPro" id="IPR016130">
    <property type="entry name" value="Tyr_Pase_AS"/>
</dbReference>
<dbReference type="RefSeq" id="WP_005990764.1">
    <property type="nucleotide sequence ID" value="NZ_AECZ01000002.1"/>
</dbReference>
<dbReference type="PROSITE" id="PS50054">
    <property type="entry name" value="TYR_PHOSPHATASE_DUAL"/>
    <property type="match status" value="1"/>
</dbReference>
<dbReference type="SUPFAM" id="SSF52799">
    <property type="entry name" value="(Phosphotyrosine protein) phosphatases II"/>
    <property type="match status" value="1"/>
</dbReference>
<dbReference type="Proteomes" id="UP000006250">
    <property type="component" value="Unassembled WGS sequence"/>
</dbReference>
<dbReference type="PROSITE" id="PS50056">
    <property type="entry name" value="TYR_PHOSPHATASE_2"/>
    <property type="match status" value="1"/>
</dbReference>
<dbReference type="Gene3D" id="3.90.190.10">
    <property type="entry name" value="Protein tyrosine phosphatase superfamily"/>
    <property type="match status" value="1"/>
</dbReference>
<sequence length="355" mass="38597">MTAGTDDHAYPLTWVTEHLAVGGAPMSNEQLKSLKDQGIGAILNLCAEFCDLHDIEAAAGFEVYYLPVPDEQAPDLPALEKALAWLDEAIYLGKKVLIHCRHGIGRTGTVLNAYLLRRGLGHKMAARVLRPLRAKPANFDQWWTIRRYGRAAGRLTIREPRLESGHLVDLAPFLGDYAGLVAAARIAAKGLPRCGRDHARCCRTPLSLSLVEAVHVSHRINVDLDSETRLAVIEDAAGASREIEKLAARYGAGNTHCLSAWARLCPLSRQDKCLIFANRPLACLTNGIEAEAATRLWEKALEPGLATLSRQVFLALAGGLGGENLPRFPLPDVVSGRYVSAVFKHLLALSQNGGR</sequence>
<dbReference type="InterPro" id="IPR000387">
    <property type="entry name" value="Tyr_Pase_dom"/>
</dbReference>
<dbReference type="PANTHER" id="PTHR23339">
    <property type="entry name" value="TYROSINE SPECIFIC PROTEIN PHOSPHATASE AND DUAL SPECIFICITY PROTEIN PHOSPHATASE"/>
    <property type="match status" value="1"/>
</dbReference>
<dbReference type="eggNOG" id="COG2453">
    <property type="taxonomic scope" value="Bacteria"/>
</dbReference>